<dbReference type="PRINTS" id="PR00069">
    <property type="entry name" value="ALDKETRDTASE"/>
</dbReference>
<dbReference type="RefSeq" id="WP_015790598.1">
    <property type="nucleotide sequence ID" value="NC_013158.1"/>
</dbReference>
<dbReference type="EMBL" id="CP001687">
    <property type="protein sequence ID" value="ACV13036.1"/>
    <property type="molecule type" value="Genomic_DNA"/>
</dbReference>
<feature type="domain" description="NADP-dependent oxidoreductase" evidence="2">
    <location>
        <begin position="15"/>
        <end position="312"/>
    </location>
</feature>
<reference evidence="3 4" key="1">
    <citation type="journal article" date="2009" name="Stand. Genomic Sci.">
        <title>Complete genome sequence of Halorhabdus utahensis type strain (AX-2).</title>
        <authorList>
            <person name="Anderson I."/>
            <person name="Tindall B.J."/>
            <person name="Pomrenke H."/>
            <person name="Goker M."/>
            <person name="Lapidus A."/>
            <person name="Nolan M."/>
            <person name="Copeland A."/>
            <person name="Glavina Del Rio T."/>
            <person name="Chen F."/>
            <person name="Tice H."/>
            <person name="Cheng J.F."/>
            <person name="Lucas S."/>
            <person name="Chertkov O."/>
            <person name="Bruce D."/>
            <person name="Brettin T."/>
            <person name="Detter J.C."/>
            <person name="Han C."/>
            <person name="Goodwin L."/>
            <person name="Land M."/>
            <person name="Hauser L."/>
            <person name="Chang Y.J."/>
            <person name="Jeffries C.D."/>
            <person name="Pitluck S."/>
            <person name="Pati A."/>
            <person name="Mavromatis K."/>
            <person name="Ivanova N."/>
            <person name="Ovchinnikova G."/>
            <person name="Chen A."/>
            <person name="Palaniappan K."/>
            <person name="Chain P."/>
            <person name="Rohde M."/>
            <person name="Bristow J."/>
            <person name="Eisen J.A."/>
            <person name="Markowitz V."/>
            <person name="Hugenholtz P."/>
            <person name="Kyrpides N.C."/>
            <person name="Klenk H.P."/>
        </authorList>
    </citation>
    <scope>NUCLEOTIDE SEQUENCE [LARGE SCALE GENOMIC DNA]</scope>
    <source>
        <strain evidence="4">DSM 12940 / JCM 11049 / AX-2</strain>
    </source>
</reference>
<dbReference type="CDD" id="cd19079">
    <property type="entry name" value="AKR_EcYajO-like"/>
    <property type="match status" value="1"/>
</dbReference>
<dbReference type="HOGENOM" id="CLU_023205_2_0_2"/>
<dbReference type="InterPro" id="IPR036812">
    <property type="entry name" value="NAD(P)_OxRdtase_dom_sf"/>
</dbReference>
<dbReference type="PANTHER" id="PTHR43364:SF4">
    <property type="entry name" value="NAD(P)-LINKED OXIDOREDUCTASE SUPERFAMILY PROTEIN"/>
    <property type="match status" value="1"/>
</dbReference>
<dbReference type="Pfam" id="PF00248">
    <property type="entry name" value="Aldo_ket_red"/>
    <property type="match status" value="1"/>
</dbReference>
<accession>C7NRT1</accession>
<dbReference type="InterPro" id="IPR023210">
    <property type="entry name" value="NADP_OxRdtase_dom"/>
</dbReference>
<dbReference type="Gene3D" id="3.20.20.100">
    <property type="entry name" value="NADP-dependent oxidoreductase domain"/>
    <property type="match status" value="1"/>
</dbReference>
<dbReference type="AlphaFoldDB" id="C7NRT1"/>
<dbReference type="OrthoDB" id="7236at2157"/>
<dbReference type="Proteomes" id="UP000002071">
    <property type="component" value="Chromosome"/>
</dbReference>
<dbReference type="STRING" id="519442.Huta_2875"/>
<name>C7NRT1_HALUD</name>
<dbReference type="InterPro" id="IPR020471">
    <property type="entry name" value="AKR"/>
</dbReference>
<dbReference type="PANTHER" id="PTHR43364">
    <property type="entry name" value="NADH-SPECIFIC METHYLGLYOXAL REDUCTASE-RELATED"/>
    <property type="match status" value="1"/>
</dbReference>
<evidence type="ECO:0000256" key="1">
    <source>
        <dbReference type="ARBA" id="ARBA00023002"/>
    </source>
</evidence>
<dbReference type="GeneID" id="8385184"/>
<protein>
    <submittedName>
        <fullName evidence="3">Aldo/keto reductase</fullName>
    </submittedName>
</protein>
<evidence type="ECO:0000313" key="4">
    <source>
        <dbReference type="Proteomes" id="UP000002071"/>
    </source>
</evidence>
<dbReference type="GO" id="GO:0016491">
    <property type="term" value="F:oxidoreductase activity"/>
    <property type="evidence" value="ECO:0007669"/>
    <property type="project" value="UniProtKB-KW"/>
</dbReference>
<gene>
    <name evidence="3" type="ordered locus">Huta_2875</name>
</gene>
<evidence type="ECO:0000259" key="2">
    <source>
        <dbReference type="Pfam" id="PF00248"/>
    </source>
</evidence>
<dbReference type="FunFam" id="3.20.20.100:FF:000004">
    <property type="entry name" value="Oxidoreductase, aldo/keto reductase"/>
    <property type="match status" value="1"/>
</dbReference>
<organism evidence="3 4">
    <name type="scientific">Halorhabdus utahensis (strain DSM 12940 / JCM 11049 / AX-2)</name>
    <dbReference type="NCBI Taxonomy" id="519442"/>
    <lineage>
        <taxon>Archaea</taxon>
        <taxon>Methanobacteriati</taxon>
        <taxon>Methanobacteriota</taxon>
        <taxon>Stenosarchaea group</taxon>
        <taxon>Halobacteria</taxon>
        <taxon>Halobacteriales</taxon>
        <taxon>Haloarculaceae</taxon>
        <taxon>Halorhabdus</taxon>
    </lineage>
</organism>
<dbReference type="KEGG" id="hut:Huta_2875"/>
<dbReference type="eggNOG" id="arCOG01617">
    <property type="taxonomic scope" value="Archaea"/>
</dbReference>
<dbReference type="InterPro" id="IPR050523">
    <property type="entry name" value="AKR_Detox_Biosynth"/>
</dbReference>
<dbReference type="GO" id="GO:0005829">
    <property type="term" value="C:cytosol"/>
    <property type="evidence" value="ECO:0007669"/>
    <property type="project" value="TreeGrafter"/>
</dbReference>
<keyword evidence="4" id="KW-1185">Reference proteome</keyword>
<dbReference type="SUPFAM" id="SSF51430">
    <property type="entry name" value="NAD(P)-linked oxidoreductase"/>
    <property type="match status" value="1"/>
</dbReference>
<keyword evidence="1" id="KW-0560">Oxidoreductase</keyword>
<sequence length="323" mass="36417">MEYTTLGSTGMEVSKIALGCMSFGSQDDWMLDAEEGRELVERAIDLGVNFFDTANTYSSGESEEILGDVLAEYDRDEQVVATKVRFSGATEHRNAEGLSRKTIEQELEHSLDRLGMDTVDLYQIHRWDYDTPIETTLRALDDAVRRGKVRHIGASSMWAHQFQEALHVSDREGLARFETMQNLYHLTYREEEREMYPVCEKEDIGVLPWSPLAAGYLTRPHDEFTATTRGEHELDYGTPYHEGPGSEEINHRVAELAADYGVTMAQIALAWHFQNDHVDAPIVGTSSIDHLEDAVAALDISLSASDVEYLEEPYEPVAVFGFE</sequence>
<proteinExistence type="predicted"/>
<evidence type="ECO:0000313" key="3">
    <source>
        <dbReference type="EMBL" id="ACV13036.1"/>
    </source>
</evidence>